<feature type="domain" description="Glycosyltransferase subfamily 4-like N-terminal" evidence="4">
    <location>
        <begin position="102"/>
        <end position="214"/>
    </location>
</feature>
<dbReference type="Pfam" id="PF00534">
    <property type="entry name" value="Glycos_transf_1"/>
    <property type="match status" value="1"/>
</dbReference>
<keyword evidence="2 5" id="KW-0808">Transferase</keyword>
<keyword evidence="1" id="KW-0328">Glycosyltransferase</keyword>
<evidence type="ECO:0000256" key="1">
    <source>
        <dbReference type="ARBA" id="ARBA00022676"/>
    </source>
</evidence>
<dbReference type="Pfam" id="PF13439">
    <property type="entry name" value="Glyco_transf_4"/>
    <property type="match status" value="1"/>
</dbReference>
<dbReference type="PANTHER" id="PTHR12526:SF629">
    <property type="entry name" value="TEICHURONIC ACID BIOSYNTHESIS GLYCOSYLTRANSFERASE TUAH-RELATED"/>
    <property type="match status" value="1"/>
</dbReference>
<protein>
    <submittedName>
        <fullName evidence="5">Glycosyltransferase</fullName>
    </submittedName>
</protein>
<dbReference type="EMBL" id="QFWQ01000004">
    <property type="protein sequence ID" value="RCS30591.1"/>
    <property type="molecule type" value="Genomic_DNA"/>
</dbReference>
<dbReference type="InterPro" id="IPR028098">
    <property type="entry name" value="Glyco_trans_4-like_N"/>
</dbReference>
<organism evidence="5 6">
    <name type="scientific">Rhodanobacter denitrificans</name>
    <dbReference type="NCBI Taxonomy" id="666685"/>
    <lineage>
        <taxon>Bacteria</taxon>
        <taxon>Pseudomonadati</taxon>
        <taxon>Pseudomonadota</taxon>
        <taxon>Gammaproteobacteria</taxon>
        <taxon>Lysobacterales</taxon>
        <taxon>Rhodanobacteraceae</taxon>
        <taxon>Rhodanobacter</taxon>
    </lineage>
</organism>
<evidence type="ECO:0000313" key="5">
    <source>
        <dbReference type="EMBL" id="RCS30591.1"/>
    </source>
</evidence>
<evidence type="ECO:0000256" key="2">
    <source>
        <dbReference type="ARBA" id="ARBA00022679"/>
    </source>
</evidence>
<evidence type="ECO:0000259" key="4">
    <source>
        <dbReference type="Pfam" id="PF13439"/>
    </source>
</evidence>
<keyword evidence="6" id="KW-1185">Reference proteome</keyword>
<dbReference type="RefSeq" id="WP_114341820.1">
    <property type="nucleotide sequence ID" value="NZ_QFWQ01000004.1"/>
</dbReference>
<dbReference type="InterPro" id="IPR001296">
    <property type="entry name" value="Glyco_trans_1"/>
</dbReference>
<dbReference type="GO" id="GO:0016757">
    <property type="term" value="F:glycosyltransferase activity"/>
    <property type="evidence" value="ECO:0007669"/>
    <property type="project" value="UniProtKB-KW"/>
</dbReference>
<evidence type="ECO:0000259" key="3">
    <source>
        <dbReference type="Pfam" id="PF00534"/>
    </source>
</evidence>
<evidence type="ECO:0000313" key="6">
    <source>
        <dbReference type="Proteomes" id="UP000252387"/>
    </source>
</evidence>
<dbReference type="PANTHER" id="PTHR12526">
    <property type="entry name" value="GLYCOSYLTRANSFERASE"/>
    <property type="match status" value="1"/>
</dbReference>
<gene>
    <name evidence="5" type="ORF">DEO45_07190</name>
</gene>
<dbReference type="OrthoDB" id="9802525at2"/>
<dbReference type="SUPFAM" id="SSF53756">
    <property type="entry name" value="UDP-Glycosyltransferase/glycogen phosphorylase"/>
    <property type="match status" value="1"/>
</dbReference>
<comment type="caution">
    <text evidence="5">The sequence shown here is derived from an EMBL/GenBank/DDBJ whole genome shotgun (WGS) entry which is preliminary data.</text>
</comment>
<dbReference type="Gene3D" id="3.40.50.2000">
    <property type="entry name" value="Glycogen Phosphorylase B"/>
    <property type="match status" value="2"/>
</dbReference>
<reference evidence="5 6" key="1">
    <citation type="submission" date="2018-05" db="EMBL/GenBank/DDBJ databases">
        <title>Draft genome sequence of Rhodanobacter denitrificans Yn1 isolated from gold copper mine.</title>
        <authorList>
            <person name="Yang N."/>
            <person name="Mazhar H.S."/>
            <person name="Rensing C."/>
        </authorList>
    </citation>
    <scope>NUCLEOTIDE SEQUENCE [LARGE SCALE GENOMIC DNA]</scope>
    <source>
        <strain evidence="5 6">Yn1</strain>
    </source>
</reference>
<dbReference type="AlphaFoldDB" id="A0A368KFA8"/>
<proteinExistence type="predicted"/>
<accession>A0A368KFA8</accession>
<sequence>MRIAILTNAYPYYPGEQFIEDEIVYWANNPLAKVTLLPAVAAGEPRPIPEGISLNLDMAGDTRAERLWFTLLAMFSAIFRHELGQLRQSRKMGVRTVLRALLHTSKVLGQARRLERYAQANGRIDVAYCYWNETQSYAAVLAKARGSVRKVVSRAHGFDLYEMRRELGYMPLKRQFIRAYDRIYALSRQGRTYLEETYGAPPDKVGISPLGVPLTGTLSRPSPAGSLHVVSVSFCLPVKRLDRIIEALNLFAHQHEQLEIRWTHIGGGPLLDEIRRLAGARLTDIDGVSFEFLGEMPNHAIKKYYLDTPVDVFINTSESEGVPVSIMEAMSAGVPALAPDVGGVSSLVSDECGVLLSQCPGIQEIADAIGRVALEDGRDALRTNARKVIEARFSSARNYADFVSDVLAIESTPG</sequence>
<dbReference type="Proteomes" id="UP000252387">
    <property type="component" value="Unassembled WGS sequence"/>
</dbReference>
<feature type="domain" description="Glycosyl transferase family 1" evidence="3">
    <location>
        <begin position="227"/>
        <end position="387"/>
    </location>
</feature>
<name>A0A368KFA8_9GAMM</name>
<dbReference type="GO" id="GO:1901135">
    <property type="term" value="P:carbohydrate derivative metabolic process"/>
    <property type="evidence" value="ECO:0007669"/>
    <property type="project" value="UniProtKB-ARBA"/>
</dbReference>